<sequence length="100" mass="11243">MTYLLNCLKRDRERYNTFNAVGLLAVAVKLEIKPYIPKIMEVIRSSLPPKDATIRKKLPQNEPAVFTCISMLGRAVGHTIIQDIKELLEPMMATGLSPAF</sequence>
<evidence type="ECO:0000313" key="2">
    <source>
        <dbReference type="Proteomes" id="UP001054945"/>
    </source>
</evidence>
<evidence type="ECO:0000313" key="1">
    <source>
        <dbReference type="EMBL" id="GIX92209.1"/>
    </source>
</evidence>
<proteinExistence type="predicted"/>
<dbReference type="InterPro" id="IPR011989">
    <property type="entry name" value="ARM-like"/>
</dbReference>
<comment type="caution">
    <text evidence="1">The sequence shown here is derived from an EMBL/GenBank/DDBJ whole genome shotgun (WGS) entry which is preliminary data.</text>
</comment>
<gene>
    <name evidence="1" type="primary">MTOR</name>
    <name evidence="1" type="ORF">CEXT_19071</name>
</gene>
<dbReference type="Gene3D" id="1.25.10.10">
    <property type="entry name" value="Leucine-rich Repeat Variant"/>
    <property type="match status" value="1"/>
</dbReference>
<dbReference type="EMBL" id="BPLR01021668">
    <property type="protein sequence ID" value="GIX92209.1"/>
    <property type="molecule type" value="Genomic_DNA"/>
</dbReference>
<name>A0AAV4P6D0_CAEEX</name>
<organism evidence="1 2">
    <name type="scientific">Caerostris extrusa</name>
    <name type="common">Bark spider</name>
    <name type="synonym">Caerostris bankana</name>
    <dbReference type="NCBI Taxonomy" id="172846"/>
    <lineage>
        <taxon>Eukaryota</taxon>
        <taxon>Metazoa</taxon>
        <taxon>Ecdysozoa</taxon>
        <taxon>Arthropoda</taxon>
        <taxon>Chelicerata</taxon>
        <taxon>Arachnida</taxon>
        <taxon>Araneae</taxon>
        <taxon>Araneomorphae</taxon>
        <taxon>Entelegynae</taxon>
        <taxon>Araneoidea</taxon>
        <taxon>Araneidae</taxon>
        <taxon>Caerostris</taxon>
    </lineage>
</organism>
<dbReference type="AlphaFoldDB" id="A0AAV4P6D0"/>
<keyword evidence="2" id="KW-1185">Reference proteome</keyword>
<protein>
    <submittedName>
        <fullName evidence="1">Uncharacterized protein</fullName>
    </submittedName>
</protein>
<dbReference type="Proteomes" id="UP001054945">
    <property type="component" value="Unassembled WGS sequence"/>
</dbReference>
<accession>A0AAV4P6D0</accession>
<reference evidence="1 2" key="1">
    <citation type="submission" date="2021-06" db="EMBL/GenBank/DDBJ databases">
        <title>Caerostris extrusa draft genome.</title>
        <authorList>
            <person name="Kono N."/>
            <person name="Arakawa K."/>
        </authorList>
    </citation>
    <scope>NUCLEOTIDE SEQUENCE [LARGE SCALE GENOMIC DNA]</scope>
</reference>